<evidence type="ECO:0000256" key="2">
    <source>
        <dbReference type="ARBA" id="ARBA00009373"/>
    </source>
</evidence>
<keyword evidence="5 14" id="KW-0732">Signal</keyword>
<comment type="caution">
    <text evidence="16">The sequence shown here is derived from an EMBL/GenBank/DDBJ whole genome shotgun (WGS) entry which is preliminary data.</text>
</comment>
<keyword evidence="17" id="KW-1185">Reference proteome</keyword>
<dbReference type="GO" id="GO:0008061">
    <property type="term" value="F:chitin binding"/>
    <property type="evidence" value="ECO:0007669"/>
    <property type="project" value="UniProtKB-UniRule"/>
</dbReference>
<dbReference type="AlphaFoldDB" id="A0A835B3A5"/>
<keyword evidence="7" id="KW-0611">Plant defense</keyword>
<feature type="disulfide bond" evidence="13">
    <location>
        <begin position="48"/>
        <end position="60"/>
    </location>
</feature>
<accession>A0A835B3A5</accession>
<comment type="similarity">
    <text evidence="2">Belongs to the glycosyl hydrolase 19 family. Chitinase class I subfamily.</text>
</comment>
<dbReference type="Pfam" id="PF00182">
    <property type="entry name" value="Glyco_hydro_19"/>
    <property type="match status" value="3"/>
</dbReference>
<protein>
    <recommendedName>
        <fullName evidence="3">chitinase</fullName>
        <ecNumber evidence="3">3.2.1.14</ecNumber>
    </recommendedName>
</protein>
<keyword evidence="10" id="KW-0119">Carbohydrate metabolism</keyword>
<reference evidence="16" key="1">
    <citation type="submission" date="2020-07" db="EMBL/GenBank/DDBJ databases">
        <title>Genome sequence and genetic diversity analysis of an under-domesticated orphan crop, white fonio (Digitaria exilis).</title>
        <authorList>
            <person name="Bennetzen J.L."/>
            <person name="Chen S."/>
            <person name="Ma X."/>
            <person name="Wang X."/>
            <person name="Yssel A.E.J."/>
            <person name="Chaluvadi S.R."/>
            <person name="Johnson M."/>
            <person name="Gangashetty P."/>
            <person name="Hamidou F."/>
            <person name="Sanogo M.D."/>
            <person name="Zwaenepoel A."/>
            <person name="Wallace J."/>
            <person name="Van De Peer Y."/>
            <person name="Van Deynze A."/>
        </authorList>
    </citation>
    <scope>NUCLEOTIDE SEQUENCE</scope>
    <source>
        <tissue evidence="16">Leaves</tissue>
    </source>
</reference>
<dbReference type="GO" id="GO:0008843">
    <property type="term" value="F:endochitinase activity"/>
    <property type="evidence" value="ECO:0007669"/>
    <property type="project" value="UniProtKB-EC"/>
</dbReference>
<evidence type="ECO:0000256" key="11">
    <source>
        <dbReference type="ARBA" id="ARBA00023295"/>
    </source>
</evidence>
<dbReference type="InterPro" id="IPR001002">
    <property type="entry name" value="Chitin-bd_1"/>
</dbReference>
<keyword evidence="11" id="KW-0326">Glycosidase</keyword>
<keyword evidence="8" id="KW-0146">Chitin degradation</keyword>
<evidence type="ECO:0000256" key="9">
    <source>
        <dbReference type="ARBA" id="ARBA00023157"/>
    </source>
</evidence>
<evidence type="ECO:0000256" key="7">
    <source>
        <dbReference type="ARBA" id="ARBA00022821"/>
    </source>
</evidence>
<evidence type="ECO:0000313" key="16">
    <source>
        <dbReference type="EMBL" id="KAF8686874.1"/>
    </source>
</evidence>
<keyword evidence="9 13" id="KW-1015">Disulfide bond</keyword>
<evidence type="ECO:0000256" key="1">
    <source>
        <dbReference type="ARBA" id="ARBA00000822"/>
    </source>
</evidence>
<dbReference type="Gene3D" id="3.30.20.10">
    <property type="entry name" value="Endochitinase, domain 2"/>
    <property type="match status" value="2"/>
</dbReference>
<dbReference type="GO" id="GO:0050832">
    <property type="term" value="P:defense response to fungus"/>
    <property type="evidence" value="ECO:0007669"/>
    <property type="project" value="TreeGrafter"/>
</dbReference>
<evidence type="ECO:0000256" key="5">
    <source>
        <dbReference type="ARBA" id="ARBA00022729"/>
    </source>
</evidence>
<keyword evidence="12" id="KW-0624">Polysaccharide degradation</keyword>
<proteinExistence type="inferred from homology"/>
<feature type="signal peptide" evidence="14">
    <location>
        <begin position="1"/>
        <end position="34"/>
    </location>
</feature>
<dbReference type="EC" id="3.2.1.14" evidence="3"/>
<evidence type="ECO:0000259" key="15">
    <source>
        <dbReference type="PROSITE" id="PS50941"/>
    </source>
</evidence>
<evidence type="ECO:0000256" key="4">
    <source>
        <dbReference type="ARBA" id="ARBA00022669"/>
    </source>
</evidence>
<keyword evidence="4 13" id="KW-0147">Chitin-binding</keyword>
<evidence type="ECO:0000256" key="14">
    <source>
        <dbReference type="SAM" id="SignalP"/>
    </source>
</evidence>
<dbReference type="InterPro" id="IPR023346">
    <property type="entry name" value="Lysozyme-like_dom_sf"/>
</dbReference>
<dbReference type="GO" id="GO:0006032">
    <property type="term" value="P:chitin catabolic process"/>
    <property type="evidence" value="ECO:0007669"/>
    <property type="project" value="UniProtKB-KW"/>
</dbReference>
<dbReference type="Pfam" id="PF00187">
    <property type="entry name" value="Chitin_bind_1"/>
    <property type="match status" value="1"/>
</dbReference>
<dbReference type="PANTHER" id="PTHR22595:SF79">
    <property type="entry name" value="CHITINASE 12"/>
    <property type="match status" value="1"/>
</dbReference>
<organism evidence="16 17">
    <name type="scientific">Digitaria exilis</name>
    <dbReference type="NCBI Taxonomy" id="1010633"/>
    <lineage>
        <taxon>Eukaryota</taxon>
        <taxon>Viridiplantae</taxon>
        <taxon>Streptophyta</taxon>
        <taxon>Embryophyta</taxon>
        <taxon>Tracheophyta</taxon>
        <taxon>Spermatophyta</taxon>
        <taxon>Magnoliopsida</taxon>
        <taxon>Liliopsida</taxon>
        <taxon>Poales</taxon>
        <taxon>Poaceae</taxon>
        <taxon>PACMAD clade</taxon>
        <taxon>Panicoideae</taxon>
        <taxon>Panicodae</taxon>
        <taxon>Paniceae</taxon>
        <taxon>Anthephorinae</taxon>
        <taxon>Digitaria</taxon>
    </lineage>
</organism>
<dbReference type="InterPro" id="IPR000726">
    <property type="entry name" value="Glyco_hydro_19_cat"/>
</dbReference>
<dbReference type="PROSITE" id="PS50941">
    <property type="entry name" value="CHIT_BIND_I_2"/>
    <property type="match status" value="1"/>
</dbReference>
<dbReference type="CDD" id="cd00325">
    <property type="entry name" value="chitinase_GH19"/>
    <property type="match status" value="2"/>
</dbReference>
<evidence type="ECO:0000256" key="12">
    <source>
        <dbReference type="ARBA" id="ARBA00023326"/>
    </source>
</evidence>
<feature type="domain" description="Chitin-binding type-1" evidence="15">
    <location>
        <begin position="36"/>
        <end position="77"/>
    </location>
</feature>
<dbReference type="PANTHER" id="PTHR22595">
    <property type="entry name" value="CHITINASE-RELATED"/>
    <property type="match status" value="1"/>
</dbReference>
<evidence type="ECO:0000256" key="10">
    <source>
        <dbReference type="ARBA" id="ARBA00023277"/>
    </source>
</evidence>
<feature type="chain" id="PRO_5032821489" description="chitinase" evidence="14">
    <location>
        <begin position="35"/>
        <end position="742"/>
    </location>
</feature>
<dbReference type="Proteomes" id="UP000636709">
    <property type="component" value="Unassembled WGS sequence"/>
</dbReference>
<comment type="catalytic activity">
    <reaction evidence="1">
        <text>Random endo-hydrolysis of N-acetyl-beta-D-glucosaminide (1-&gt;4)-beta-linkages in chitin and chitodextrins.</text>
        <dbReference type="EC" id="3.2.1.14"/>
    </reaction>
</comment>
<dbReference type="SUPFAM" id="SSF53955">
    <property type="entry name" value="Lysozyme-like"/>
    <property type="match status" value="2"/>
</dbReference>
<sequence length="742" mass="79892">MTTTTTKKTMMAPVAVVVAAIMMMLLVATMPVSADEPQCGWQAGGKVCPNCFCCSRDGFCGNTTAWCSNGCQSQCNGCDDGVASILSRSQFDEMLKQQHDNDLCPGKGFYTYDAFIDAAKTFPSFGVRGGDVATRKREVAAFLAQTSHETMLGWEAADGSLTWAGYCLKEQAVEPRGDCCQPSRRWPCAEGKQYYGRGPFNISWNYNYGAAGNAIGVGDDLLHDPDMVATDAVVSFKTALWFWMTPRSSELDENNHMPSCHLVMTGQWGPTEEDLDAGRVPGYGAVTNLVNGELECGHGGPDDRVESRIAFYKRYCDILGVDYGDNLDCYGQKPFPPSPTPQLMIHDQQSLACLTMNMNSRMRTVAVLVTVLATAAFAVTVQAQQCGWQAGGKLCPGCLCCSKNGYYGSTDPCATAAEAEVVVMIAAPPAETKKKKVVTARSLFEEMLKHRNDAACPGRCFYTYSAFIAAANAFPGFGTTDDLDTQKRELAAFLAQTSHETTGGWDTAPDGPYAWGYCFKEEVNGQAGADYCQRSAQWPCVPGKKYYGRGPIQISWNYNYGQAGEAEPIATDLQDGRVPSCHDVMTGQWTPTPNDIAAGRLPGYGVTTNIINGGLGGPDARVENRIGFYKRYCDLLGVSYGDNLDCYNQRNFAAAAALASATSSYHADATAQPPSPTAWDGGGLAALRLPPSLGRPVDVRPPLALLASAEVLASDFYFSPFPHPTSIPSLVTTLLASEIADR</sequence>
<dbReference type="Gene3D" id="1.10.530.10">
    <property type="match status" value="2"/>
</dbReference>
<feature type="disulfide bond" evidence="13">
    <location>
        <begin position="39"/>
        <end position="54"/>
    </location>
</feature>
<dbReference type="Gene3D" id="3.30.60.10">
    <property type="entry name" value="Endochitinase-like"/>
    <property type="match status" value="2"/>
</dbReference>
<keyword evidence="6" id="KW-0378">Hydrolase</keyword>
<dbReference type="CDD" id="cd06921">
    <property type="entry name" value="ChtBD1_GH19_hevein"/>
    <property type="match status" value="1"/>
</dbReference>
<dbReference type="InterPro" id="IPR018371">
    <property type="entry name" value="Chitin-binding_1_CS"/>
</dbReference>
<evidence type="ECO:0000256" key="13">
    <source>
        <dbReference type="PROSITE-ProRule" id="PRU00261"/>
    </source>
</evidence>
<dbReference type="OrthoDB" id="5985073at2759"/>
<dbReference type="SMART" id="SM00270">
    <property type="entry name" value="ChtBD1"/>
    <property type="match status" value="2"/>
</dbReference>
<evidence type="ECO:0000256" key="6">
    <source>
        <dbReference type="ARBA" id="ARBA00022801"/>
    </source>
</evidence>
<gene>
    <name evidence="16" type="ORF">HU200_043379</name>
</gene>
<dbReference type="SUPFAM" id="SSF57016">
    <property type="entry name" value="Plant lectins/antimicrobial peptides"/>
    <property type="match status" value="1"/>
</dbReference>
<dbReference type="EMBL" id="JACEFO010002059">
    <property type="protein sequence ID" value="KAF8686874.1"/>
    <property type="molecule type" value="Genomic_DNA"/>
</dbReference>
<evidence type="ECO:0000256" key="3">
    <source>
        <dbReference type="ARBA" id="ARBA00012729"/>
    </source>
</evidence>
<dbReference type="PROSITE" id="PS00774">
    <property type="entry name" value="CHITINASE_19_2"/>
    <property type="match status" value="1"/>
</dbReference>
<dbReference type="FunFam" id="3.30.20.10:FF:000001">
    <property type="entry name" value="Endochitinase (Chitinase)"/>
    <property type="match status" value="1"/>
</dbReference>
<dbReference type="GO" id="GO:0016998">
    <property type="term" value="P:cell wall macromolecule catabolic process"/>
    <property type="evidence" value="ECO:0007669"/>
    <property type="project" value="InterPro"/>
</dbReference>
<feature type="disulfide bond" evidence="13">
    <location>
        <begin position="71"/>
        <end position="75"/>
    </location>
</feature>
<evidence type="ECO:0000256" key="8">
    <source>
        <dbReference type="ARBA" id="ARBA00023024"/>
    </source>
</evidence>
<dbReference type="GO" id="GO:0000272">
    <property type="term" value="P:polysaccharide catabolic process"/>
    <property type="evidence" value="ECO:0007669"/>
    <property type="project" value="UniProtKB-KW"/>
</dbReference>
<dbReference type="PROSITE" id="PS00026">
    <property type="entry name" value="CHIT_BIND_I_1"/>
    <property type="match status" value="1"/>
</dbReference>
<dbReference type="InterPro" id="IPR036861">
    <property type="entry name" value="Endochitinase-like_sf"/>
</dbReference>
<feature type="disulfide bond" evidence="13">
    <location>
        <begin position="53"/>
        <end position="67"/>
    </location>
</feature>
<evidence type="ECO:0000313" key="17">
    <source>
        <dbReference type="Proteomes" id="UP000636709"/>
    </source>
</evidence>
<dbReference type="PROSITE" id="PS00773">
    <property type="entry name" value="CHITINASE_19_1"/>
    <property type="match status" value="2"/>
</dbReference>
<name>A0A835B3A5_9POAL</name>